<dbReference type="AlphaFoldDB" id="A0A0G0RJY8"/>
<evidence type="ECO:0000313" key="11">
    <source>
        <dbReference type="Proteomes" id="UP000034531"/>
    </source>
</evidence>
<dbReference type="InterPro" id="IPR020555">
    <property type="entry name" value="MECDP_synthase_CS"/>
</dbReference>
<evidence type="ECO:0000256" key="2">
    <source>
        <dbReference type="ARBA" id="ARBA00001968"/>
    </source>
</evidence>
<evidence type="ECO:0000256" key="4">
    <source>
        <dbReference type="ARBA" id="ARBA00012579"/>
    </source>
</evidence>
<dbReference type="Gene3D" id="3.30.1330.50">
    <property type="entry name" value="2-C-methyl-D-erythritol 2,4-cyclodiphosphate synthase"/>
    <property type="match status" value="1"/>
</dbReference>
<dbReference type="PROSITE" id="PS01350">
    <property type="entry name" value="ISPF"/>
    <property type="match status" value="1"/>
</dbReference>
<sequence>MNNVFRVGIGVDSHGFSKSKRPLVLGGVEVSKTGGLEGKSDADVILHSLCNAISSAIGGDSLSTWSDAMCKKGITDSREYLRHIAGRASEKKYQVVNVSVSVEAKKPRVDLETIKKMKAEIAEILSIASDCVGITFTSGEGLTAFGKGLGIQAISQVLLCQKQ</sequence>
<feature type="domain" description="2-C-methyl-D-erythritol 2,4-cyclodiphosphate synthase" evidence="9">
    <location>
        <begin position="5"/>
        <end position="159"/>
    </location>
</feature>
<dbReference type="EC" id="4.6.1.12" evidence="4 8"/>
<dbReference type="EMBL" id="LBYI01000014">
    <property type="protein sequence ID" value="KKR50166.1"/>
    <property type="molecule type" value="Genomic_DNA"/>
</dbReference>
<evidence type="ECO:0000313" key="10">
    <source>
        <dbReference type="EMBL" id="KKR50166.1"/>
    </source>
</evidence>
<dbReference type="GO" id="GO:0016114">
    <property type="term" value="P:terpenoid biosynthetic process"/>
    <property type="evidence" value="ECO:0007669"/>
    <property type="project" value="InterPro"/>
</dbReference>
<evidence type="ECO:0000259" key="9">
    <source>
        <dbReference type="Pfam" id="PF02542"/>
    </source>
</evidence>
<keyword evidence="7 8" id="KW-0456">Lyase</keyword>
<dbReference type="GO" id="GO:0046872">
    <property type="term" value="F:metal ion binding"/>
    <property type="evidence" value="ECO:0007669"/>
    <property type="project" value="UniProtKB-KW"/>
</dbReference>
<comment type="similarity">
    <text evidence="8">Belongs to the IspF family.</text>
</comment>
<accession>A0A0G0RJY8</accession>
<dbReference type="NCBIfam" id="TIGR00151">
    <property type="entry name" value="ispF"/>
    <property type="match status" value="1"/>
</dbReference>
<dbReference type="Proteomes" id="UP000034531">
    <property type="component" value="Unassembled WGS sequence"/>
</dbReference>
<dbReference type="Pfam" id="PF02542">
    <property type="entry name" value="YgbB"/>
    <property type="match status" value="1"/>
</dbReference>
<reference evidence="10 11" key="1">
    <citation type="journal article" date="2015" name="Nature">
        <title>rRNA introns, odd ribosomes, and small enigmatic genomes across a large radiation of phyla.</title>
        <authorList>
            <person name="Brown C.T."/>
            <person name="Hug L.A."/>
            <person name="Thomas B.C."/>
            <person name="Sharon I."/>
            <person name="Castelle C.J."/>
            <person name="Singh A."/>
            <person name="Wilkins M.J."/>
            <person name="Williams K.H."/>
            <person name="Banfield J.F."/>
        </authorList>
    </citation>
    <scope>NUCLEOTIDE SEQUENCE [LARGE SCALE GENOMIC DNA]</scope>
</reference>
<protein>
    <recommendedName>
        <fullName evidence="4 8">2-C-methyl-D-erythritol 2,4-cyclodiphosphate synthase</fullName>
        <ecNumber evidence="4 8">4.6.1.12</ecNumber>
    </recommendedName>
</protein>
<evidence type="ECO:0000256" key="1">
    <source>
        <dbReference type="ARBA" id="ARBA00000200"/>
    </source>
</evidence>
<dbReference type="InterPro" id="IPR003526">
    <property type="entry name" value="MECDP_synthase"/>
</dbReference>
<dbReference type="PANTHER" id="PTHR43181:SF1">
    <property type="entry name" value="2-C-METHYL-D-ERYTHRITOL 2,4-CYCLODIPHOSPHATE SYNTHASE, CHLOROPLASTIC"/>
    <property type="match status" value="1"/>
</dbReference>
<evidence type="ECO:0000256" key="8">
    <source>
        <dbReference type="RuleBase" id="RU004395"/>
    </source>
</evidence>
<evidence type="ECO:0000256" key="7">
    <source>
        <dbReference type="ARBA" id="ARBA00023239"/>
    </source>
</evidence>
<dbReference type="GO" id="GO:0019288">
    <property type="term" value="P:isopentenyl diphosphate biosynthetic process, methylerythritol 4-phosphate pathway"/>
    <property type="evidence" value="ECO:0007669"/>
    <property type="project" value="UniProtKB-UniPathway"/>
</dbReference>
<gene>
    <name evidence="10" type="ORF">UT84_C0014G0014</name>
</gene>
<evidence type="ECO:0000256" key="6">
    <source>
        <dbReference type="ARBA" id="ARBA00023229"/>
    </source>
</evidence>
<comment type="pathway">
    <text evidence="3">Isoprenoid biosynthesis; isopentenyl diphosphate biosynthesis via DXP pathway; isopentenyl diphosphate from 1-deoxy-D-xylulose 5-phosphate: step 4/6.</text>
</comment>
<comment type="catalytic activity">
    <reaction evidence="1 8">
        <text>4-CDP-2-C-methyl-D-erythritol 2-phosphate = 2-C-methyl-D-erythritol 2,4-cyclic diphosphate + CMP</text>
        <dbReference type="Rhea" id="RHEA:23864"/>
        <dbReference type="ChEBI" id="CHEBI:57919"/>
        <dbReference type="ChEBI" id="CHEBI:58483"/>
        <dbReference type="ChEBI" id="CHEBI:60377"/>
        <dbReference type="EC" id="4.6.1.12"/>
    </reaction>
</comment>
<dbReference type="SUPFAM" id="SSF69765">
    <property type="entry name" value="IpsF-like"/>
    <property type="match status" value="1"/>
</dbReference>
<dbReference type="GO" id="GO:0008685">
    <property type="term" value="F:2-C-methyl-D-erythritol 2,4-cyclodiphosphate synthase activity"/>
    <property type="evidence" value="ECO:0007669"/>
    <property type="project" value="UniProtKB-EC"/>
</dbReference>
<dbReference type="CDD" id="cd00554">
    <property type="entry name" value="MECDP_synthase"/>
    <property type="match status" value="1"/>
</dbReference>
<keyword evidence="5" id="KW-0479">Metal-binding</keyword>
<proteinExistence type="inferred from homology"/>
<dbReference type="UniPathway" id="UPA00056">
    <property type="reaction ID" value="UER00095"/>
</dbReference>
<keyword evidence="6 8" id="KW-0414">Isoprene biosynthesis</keyword>
<evidence type="ECO:0000256" key="5">
    <source>
        <dbReference type="ARBA" id="ARBA00022723"/>
    </source>
</evidence>
<comment type="cofactor">
    <cofactor evidence="2">
        <name>a divalent metal cation</name>
        <dbReference type="ChEBI" id="CHEBI:60240"/>
    </cofactor>
</comment>
<dbReference type="InterPro" id="IPR036571">
    <property type="entry name" value="MECDP_synthase_sf"/>
</dbReference>
<name>A0A0G0RJY8_9BACT</name>
<evidence type="ECO:0000256" key="3">
    <source>
        <dbReference type="ARBA" id="ARBA00004709"/>
    </source>
</evidence>
<comment type="caution">
    <text evidence="10">The sequence shown here is derived from an EMBL/GenBank/DDBJ whole genome shotgun (WGS) entry which is preliminary data.</text>
</comment>
<organism evidence="10 11">
    <name type="scientific">Candidatus Curtissbacteria bacterium GW2011_GWA1_40_16</name>
    <dbReference type="NCBI Taxonomy" id="1618405"/>
    <lineage>
        <taxon>Bacteria</taxon>
        <taxon>Candidatus Curtissiibacteriota</taxon>
    </lineage>
</organism>
<dbReference type="PANTHER" id="PTHR43181">
    <property type="entry name" value="2-C-METHYL-D-ERYTHRITOL 2,4-CYCLODIPHOSPHATE SYNTHASE, CHLOROPLASTIC"/>
    <property type="match status" value="1"/>
</dbReference>